<feature type="compositionally biased region" description="Polar residues" evidence="1">
    <location>
        <begin position="158"/>
        <end position="171"/>
    </location>
</feature>
<dbReference type="PANTHER" id="PTHR12039">
    <property type="entry name" value="NICOTINAMIDE MONONUCLEOTIDE ADENYLYLTRANSFERASE"/>
    <property type="match status" value="1"/>
</dbReference>
<dbReference type="Gene3D" id="3.40.50.620">
    <property type="entry name" value="HUPs"/>
    <property type="match status" value="1"/>
</dbReference>
<proteinExistence type="predicted"/>
<dbReference type="InterPro" id="IPR051182">
    <property type="entry name" value="Euk_NMN_adenylyltrnsfrase"/>
</dbReference>
<evidence type="ECO:0008006" key="4">
    <source>
        <dbReference type="Google" id="ProtNLM"/>
    </source>
</evidence>
<evidence type="ECO:0000256" key="1">
    <source>
        <dbReference type="SAM" id="MobiDB-lite"/>
    </source>
</evidence>
<feature type="region of interest" description="Disordered" evidence="1">
    <location>
        <begin position="158"/>
        <end position="193"/>
    </location>
</feature>
<sequence length="193" mass="21602">MCTLAAEDSDTWLMVDSWEAFQAYQRTAIVLDHFDHEINTVLGGVRTASGEHRSVRVMLLAGSDLIGTMSEPGVWSYSDLEHILGRYGCFIVERAGTAIDQATDSLARWRSNIYLISQLIQNDVSSTKVRLFLRRGLSVRYLLPNSVVDYIEQNGLYQDETSSNANQPTSNHTDKGKEKELSAGSSKKEKETH</sequence>
<dbReference type="OrthoDB" id="422187at2759"/>
<dbReference type="GO" id="GO:0000309">
    <property type="term" value="F:nicotinamide-nucleotide adenylyltransferase activity"/>
    <property type="evidence" value="ECO:0007669"/>
    <property type="project" value="TreeGrafter"/>
</dbReference>
<dbReference type="PANTHER" id="PTHR12039:SF0">
    <property type="entry name" value="NICOTINAMIDE-NUCLEOTIDE ADENYLYLTRANSFERASE"/>
    <property type="match status" value="1"/>
</dbReference>
<keyword evidence="3" id="KW-1185">Reference proteome</keyword>
<dbReference type="EMBL" id="JADNYJ010000004">
    <property type="protein sequence ID" value="KAF8911502.1"/>
    <property type="molecule type" value="Genomic_DNA"/>
</dbReference>
<comment type="caution">
    <text evidence="2">The sequence shown here is derived from an EMBL/GenBank/DDBJ whole genome shotgun (WGS) entry which is preliminary data.</text>
</comment>
<accession>A0A9P5TSY6</accession>
<dbReference type="SUPFAM" id="SSF52374">
    <property type="entry name" value="Nucleotidylyl transferase"/>
    <property type="match status" value="1"/>
</dbReference>
<protein>
    <recommendedName>
        <fullName evidence="4">Nicotinamide-nucleotide adenylyltransferase</fullName>
    </recommendedName>
</protein>
<dbReference type="GO" id="GO:0009435">
    <property type="term" value="P:NAD+ biosynthetic process"/>
    <property type="evidence" value="ECO:0007669"/>
    <property type="project" value="TreeGrafter"/>
</dbReference>
<dbReference type="AlphaFoldDB" id="A0A9P5TSY6"/>
<dbReference type="Proteomes" id="UP000724874">
    <property type="component" value="Unassembled WGS sequence"/>
</dbReference>
<feature type="non-terminal residue" evidence="2">
    <location>
        <position position="193"/>
    </location>
</feature>
<gene>
    <name evidence="2" type="ORF">CPB84DRAFT_1762015</name>
</gene>
<reference evidence="2" key="1">
    <citation type="submission" date="2020-11" db="EMBL/GenBank/DDBJ databases">
        <authorList>
            <consortium name="DOE Joint Genome Institute"/>
            <person name="Ahrendt S."/>
            <person name="Riley R."/>
            <person name="Andreopoulos W."/>
            <person name="LaButti K."/>
            <person name="Pangilinan J."/>
            <person name="Ruiz-duenas F.J."/>
            <person name="Barrasa J.M."/>
            <person name="Sanchez-Garcia M."/>
            <person name="Camarero S."/>
            <person name="Miyauchi S."/>
            <person name="Serrano A."/>
            <person name="Linde D."/>
            <person name="Babiker R."/>
            <person name="Drula E."/>
            <person name="Ayuso-Fernandez I."/>
            <person name="Pacheco R."/>
            <person name="Padilla G."/>
            <person name="Ferreira P."/>
            <person name="Barriuso J."/>
            <person name="Kellner H."/>
            <person name="Castanera R."/>
            <person name="Alfaro M."/>
            <person name="Ramirez L."/>
            <person name="Pisabarro A.G."/>
            <person name="Kuo A."/>
            <person name="Tritt A."/>
            <person name="Lipzen A."/>
            <person name="He G."/>
            <person name="Yan M."/>
            <person name="Ng V."/>
            <person name="Cullen D."/>
            <person name="Martin F."/>
            <person name="Rosso M.-N."/>
            <person name="Henrissat B."/>
            <person name="Hibbett D."/>
            <person name="Martinez A.T."/>
            <person name="Grigoriev I.V."/>
        </authorList>
    </citation>
    <scope>NUCLEOTIDE SEQUENCE</scope>
    <source>
        <strain evidence="2">AH 44721</strain>
    </source>
</reference>
<organism evidence="2 3">
    <name type="scientific">Gymnopilus junonius</name>
    <name type="common">Spectacular rustgill mushroom</name>
    <name type="synonym">Gymnopilus spectabilis subsp. junonius</name>
    <dbReference type="NCBI Taxonomy" id="109634"/>
    <lineage>
        <taxon>Eukaryota</taxon>
        <taxon>Fungi</taxon>
        <taxon>Dikarya</taxon>
        <taxon>Basidiomycota</taxon>
        <taxon>Agaricomycotina</taxon>
        <taxon>Agaricomycetes</taxon>
        <taxon>Agaricomycetidae</taxon>
        <taxon>Agaricales</taxon>
        <taxon>Agaricineae</taxon>
        <taxon>Hymenogastraceae</taxon>
        <taxon>Gymnopilus</taxon>
    </lineage>
</organism>
<evidence type="ECO:0000313" key="2">
    <source>
        <dbReference type="EMBL" id="KAF8911502.1"/>
    </source>
</evidence>
<dbReference type="GO" id="GO:0004515">
    <property type="term" value="F:nicotinate-nucleotide adenylyltransferase activity"/>
    <property type="evidence" value="ECO:0007669"/>
    <property type="project" value="TreeGrafter"/>
</dbReference>
<feature type="compositionally biased region" description="Basic and acidic residues" evidence="1">
    <location>
        <begin position="172"/>
        <end position="193"/>
    </location>
</feature>
<evidence type="ECO:0000313" key="3">
    <source>
        <dbReference type="Proteomes" id="UP000724874"/>
    </source>
</evidence>
<dbReference type="InterPro" id="IPR014729">
    <property type="entry name" value="Rossmann-like_a/b/a_fold"/>
</dbReference>
<name>A0A9P5TSY6_GYMJU</name>